<organism evidence="6 7">
    <name type="scientific">Marivibrio halodurans</name>
    <dbReference type="NCBI Taxonomy" id="2039722"/>
    <lineage>
        <taxon>Bacteria</taxon>
        <taxon>Pseudomonadati</taxon>
        <taxon>Pseudomonadota</taxon>
        <taxon>Alphaproteobacteria</taxon>
        <taxon>Rhodospirillales</taxon>
        <taxon>Rhodospirillaceae</taxon>
        <taxon>Marivibrio</taxon>
    </lineage>
</organism>
<proteinExistence type="predicted"/>
<evidence type="ECO:0000313" key="7">
    <source>
        <dbReference type="Proteomes" id="UP000672602"/>
    </source>
</evidence>
<dbReference type="EMBL" id="JAGMWN010000009">
    <property type="protein sequence ID" value="MBP5858637.1"/>
    <property type="molecule type" value="Genomic_DNA"/>
</dbReference>
<dbReference type="AlphaFoldDB" id="A0A8J7SAV0"/>
<evidence type="ECO:0000256" key="4">
    <source>
        <dbReference type="PROSITE-ProRule" id="PRU01161"/>
    </source>
</evidence>
<evidence type="ECO:0000259" key="5">
    <source>
        <dbReference type="PROSITE" id="PS51635"/>
    </source>
</evidence>
<dbReference type="InterPro" id="IPR016035">
    <property type="entry name" value="Acyl_Trfase/lysoPLipase"/>
</dbReference>
<dbReference type="GO" id="GO:0016042">
    <property type="term" value="P:lipid catabolic process"/>
    <property type="evidence" value="ECO:0007669"/>
    <property type="project" value="UniProtKB-UniRule"/>
</dbReference>
<dbReference type="Gene3D" id="3.40.1090.10">
    <property type="entry name" value="Cytosolic phospholipase A2 catalytic domain"/>
    <property type="match status" value="2"/>
</dbReference>
<protein>
    <submittedName>
        <fullName evidence="6">Patatin-like phospholipase family protein</fullName>
    </submittedName>
</protein>
<dbReference type="Proteomes" id="UP000672602">
    <property type="component" value="Unassembled WGS sequence"/>
</dbReference>
<keyword evidence="7" id="KW-1185">Reference proteome</keyword>
<accession>A0A8J7SAV0</accession>
<feature type="active site" description="Nucleophile" evidence="4">
    <location>
        <position position="43"/>
    </location>
</feature>
<keyword evidence="1 4" id="KW-0378">Hydrolase</keyword>
<dbReference type="RefSeq" id="WP_210683225.1">
    <property type="nucleotide sequence ID" value="NZ_JAGMWN010000009.1"/>
</dbReference>
<gene>
    <name evidence="6" type="ORF">KAJ83_16575</name>
</gene>
<dbReference type="SUPFAM" id="SSF52151">
    <property type="entry name" value="FabD/lysophospholipase-like"/>
    <property type="match status" value="1"/>
</dbReference>
<feature type="active site" description="Proton acceptor" evidence="4">
    <location>
        <position position="199"/>
    </location>
</feature>
<evidence type="ECO:0000256" key="3">
    <source>
        <dbReference type="ARBA" id="ARBA00023098"/>
    </source>
</evidence>
<feature type="domain" description="PNPLA" evidence="5">
    <location>
        <begin position="9"/>
        <end position="212"/>
    </location>
</feature>
<dbReference type="PROSITE" id="PS51635">
    <property type="entry name" value="PNPLA"/>
    <property type="match status" value="1"/>
</dbReference>
<comment type="caution">
    <text evidence="6">The sequence shown here is derived from an EMBL/GenBank/DDBJ whole genome shotgun (WGS) entry which is preliminary data.</text>
</comment>
<dbReference type="InterPro" id="IPR050301">
    <property type="entry name" value="NTE"/>
</dbReference>
<sequence>MSTRKAVCLALQGGGSHGAFTWGVLDEILKDGRIEIEAVSGTSAGAMNAVVLADGLADGQRKVDRDRARDGLDQFWRAVADAARFSPIQRTLLDRVMGDWTLDHSPGFALFDLMGRIASPYMFNPLDLNPLKPILEDGVDFDRVARCQGLRLFLSATNVRSGRIELFERHEITASHVLASACLPFLFQAVEIGGEAYWDGGYMGNPALFPFFRSCYTDDILIVQINPIARDRVPRTAREIQERLNEITFNASLLREFRSIEFVARLLRQEKLDPASYKHVLLHMIGDQTALAPLGASSKLNAEWDFLVHLRDAGRAAARSWLAAHFDDIGARTTIPLRDIIDGTADL</sequence>
<evidence type="ECO:0000256" key="2">
    <source>
        <dbReference type="ARBA" id="ARBA00022963"/>
    </source>
</evidence>
<feature type="short sequence motif" description="GXGXXG" evidence="4">
    <location>
        <begin position="13"/>
        <end position="18"/>
    </location>
</feature>
<keyword evidence="3 4" id="KW-0443">Lipid metabolism</keyword>
<keyword evidence="2 4" id="KW-0442">Lipid degradation</keyword>
<name>A0A8J7SAV0_9PROT</name>
<feature type="short sequence motif" description="GXSXG" evidence="4">
    <location>
        <begin position="41"/>
        <end position="45"/>
    </location>
</feature>
<reference evidence="6" key="1">
    <citation type="submission" date="2021-04" db="EMBL/GenBank/DDBJ databases">
        <authorList>
            <person name="Zhang D.-C."/>
        </authorList>
    </citation>
    <scope>NUCLEOTIDE SEQUENCE</scope>
    <source>
        <strain evidence="6">CGMCC 1.15697</strain>
    </source>
</reference>
<dbReference type="GO" id="GO:0016787">
    <property type="term" value="F:hydrolase activity"/>
    <property type="evidence" value="ECO:0007669"/>
    <property type="project" value="UniProtKB-UniRule"/>
</dbReference>
<evidence type="ECO:0000313" key="6">
    <source>
        <dbReference type="EMBL" id="MBP5858637.1"/>
    </source>
</evidence>
<dbReference type="Pfam" id="PF01734">
    <property type="entry name" value="Patatin"/>
    <property type="match status" value="1"/>
</dbReference>
<feature type="short sequence motif" description="DGA/G" evidence="4">
    <location>
        <begin position="199"/>
        <end position="201"/>
    </location>
</feature>
<evidence type="ECO:0000256" key="1">
    <source>
        <dbReference type="ARBA" id="ARBA00022801"/>
    </source>
</evidence>
<dbReference type="InterPro" id="IPR002641">
    <property type="entry name" value="PNPLA_dom"/>
</dbReference>
<dbReference type="PANTHER" id="PTHR14226">
    <property type="entry name" value="NEUROPATHY TARGET ESTERASE/SWISS CHEESE D.MELANOGASTER"/>
    <property type="match status" value="1"/>
</dbReference>
<dbReference type="PANTHER" id="PTHR14226:SF78">
    <property type="entry name" value="SLR0060 PROTEIN"/>
    <property type="match status" value="1"/>
</dbReference>